<name>A0ABR7TUT2_9BACT</name>
<proteinExistence type="predicted"/>
<evidence type="ECO:0000256" key="2">
    <source>
        <dbReference type="ARBA" id="ARBA00022475"/>
    </source>
</evidence>
<organism evidence="7 8">
    <name type="scientific">Chitinophaga qingshengii</name>
    <dbReference type="NCBI Taxonomy" id="1569794"/>
    <lineage>
        <taxon>Bacteria</taxon>
        <taxon>Pseudomonadati</taxon>
        <taxon>Bacteroidota</taxon>
        <taxon>Chitinophagia</taxon>
        <taxon>Chitinophagales</taxon>
        <taxon>Chitinophagaceae</taxon>
        <taxon>Chitinophaga</taxon>
    </lineage>
</organism>
<protein>
    <submittedName>
        <fullName evidence="7">Lysophospholipid acyltransferase family protein</fullName>
    </submittedName>
</protein>
<keyword evidence="2" id="KW-1003">Cell membrane</keyword>
<evidence type="ECO:0000256" key="6">
    <source>
        <dbReference type="ARBA" id="ARBA00023315"/>
    </source>
</evidence>
<dbReference type="Pfam" id="PF03279">
    <property type="entry name" value="Lip_A_acyltrans"/>
    <property type="match status" value="1"/>
</dbReference>
<evidence type="ECO:0000313" key="8">
    <source>
        <dbReference type="Proteomes" id="UP000659124"/>
    </source>
</evidence>
<keyword evidence="5" id="KW-0472">Membrane</keyword>
<keyword evidence="4" id="KW-0808">Transferase</keyword>
<dbReference type="RefSeq" id="WP_188091364.1">
    <property type="nucleotide sequence ID" value="NZ_JACVFC010000005.1"/>
</dbReference>
<sequence>MRTRHNTYPGGLAWIIFFLLYKVMRYRYTEVIQNLSRSFPEKSYGEIKRIATDFYRHFSRLFVEIPLLMTMPRKQASRRLVLHNAALIEQYLAQGRPVIMMLGHYGNWECMSLLPALWHYPVYAVFKPLRNRFFDRLMQKIRSRFGLRLLAMEDAPRHLLQRKPPPGVYIFIADQSPPQRKHVVDFLHQPTPVITGTERLAKAVDAVVVYAVIHKKGGQWEMSFSLITDKAATAAPFEITRIFNTRLEKDICQCPAYWLWTHRRWKKNLRS</sequence>
<reference evidence="7 8" key="1">
    <citation type="submission" date="2020-09" db="EMBL/GenBank/DDBJ databases">
        <title>Genome sequences of type strains of Chitinophaga qingshengii and Chitinophaga varians.</title>
        <authorList>
            <person name="Kittiwongwattana C."/>
        </authorList>
    </citation>
    <scope>NUCLEOTIDE SEQUENCE [LARGE SCALE GENOMIC DNA]</scope>
    <source>
        <strain evidence="7 8">JCM 30026</strain>
    </source>
</reference>
<evidence type="ECO:0000313" key="7">
    <source>
        <dbReference type="EMBL" id="MBC9934249.1"/>
    </source>
</evidence>
<keyword evidence="6 7" id="KW-0012">Acyltransferase</keyword>
<evidence type="ECO:0000256" key="3">
    <source>
        <dbReference type="ARBA" id="ARBA00022519"/>
    </source>
</evidence>
<evidence type="ECO:0000256" key="5">
    <source>
        <dbReference type="ARBA" id="ARBA00023136"/>
    </source>
</evidence>
<dbReference type="CDD" id="cd07984">
    <property type="entry name" value="LPLAT_LABLAT-like"/>
    <property type="match status" value="1"/>
</dbReference>
<dbReference type="PANTHER" id="PTHR30606:SF10">
    <property type="entry name" value="PHOSPHATIDYLINOSITOL MANNOSIDE ACYLTRANSFERASE"/>
    <property type="match status" value="1"/>
</dbReference>
<keyword evidence="8" id="KW-1185">Reference proteome</keyword>
<keyword evidence="3" id="KW-0997">Cell inner membrane</keyword>
<evidence type="ECO:0000256" key="4">
    <source>
        <dbReference type="ARBA" id="ARBA00022679"/>
    </source>
</evidence>
<accession>A0ABR7TUT2</accession>
<comment type="subcellular location">
    <subcellularLocation>
        <location evidence="1">Cell inner membrane</location>
    </subcellularLocation>
</comment>
<dbReference type="GO" id="GO:0016746">
    <property type="term" value="F:acyltransferase activity"/>
    <property type="evidence" value="ECO:0007669"/>
    <property type="project" value="UniProtKB-KW"/>
</dbReference>
<dbReference type="PANTHER" id="PTHR30606">
    <property type="entry name" value="LIPID A BIOSYNTHESIS LAUROYL ACYLTRANSFERASE"/>
    <property type="match status" value="1"/>
</dbReference>
<dbReference type="EMBL" id="JACVFC010000005">
    <property type="protein sequence ID" value="MBC9934249.1"/>
    <property type="molecule type" value="Genomic_DNA"/>
</dbReference>
<gene>
    <name evidence="7" type="ORF">ICL07_27930</name>
</gene>
<evidence type="ECO:0000256" key="1">
    <source>
        <dbReference type="ARBA" id="ARBA00004533"/>
    </source>
</evidence>
<comment type="caution">
    <text evidence="7">The sequence shown here is derived from an EMBL/GenBank/DDBJ whole genome shotgun (WGS) entry which is preliminary data.</text>
</comment>
<dbReference type="Proteomes" id="UP000659124">
    <property type="component" value="Unassembled WGS sequence"/>
</dbReference>
<dbReference type="InterPro" id="IPR004960">
    <property type="entry name" value="LipA_acyltrans"/>
</dbReference>